<evidence type="ECO:0000313" key="3">
    <source>
        <dbReference type="Proteomes" id="UP000233837"/>
    </source>
</evidence>
<sequence length="49" mass="5363">MKLNRSSDSSLLLPNPKPPTSFPQQAYLLISRKTSLPDSSCRKQPSSCG</sequence>
<evidence type="ECO:0000313" key="2">
    <source>
        <dbReference type="EMBL" id="PKU68965.1"/>
    </source>
</evidence>
<dbReference type="AlphaFoldDB" id="A0A2I0VZX5"/>
<keyword evidence="3" id="KW-1185">Reference proteome</keyword>
<gene>
    <name evidence="2" type="ORF">MA16_Dca002233</name>
</gene>
<dbReference type="EMBL" id="KZ503041">
    <property type="protein sequence ID" value="PKU68965.1"/>
    <property type="molecule type" value="Genomic_DNA"/>
</dbReference>
<accession>A0A2I0VZX5</accession>
<name>A0A2I0VZX5_9ASPA</name>
<feature type="compositionally biased region" description="Polar residues" evidence="1">
    <location>
        <begin position="1"/>
        <end position="12"/>
    </location>
</feature>
<feature type="region of interest" description="Disordered" evidence="1">
    <location>
        <begin position="1"/>
        <end position="23"/>
    </location>
</feature>
<reference evidence="2 3" key="2">
    <citation type="journal article" date="2017" name="Nature">
        <title>The Apostasia genome and the evolution of orchids.</title>
        <authorList>
            <person name="Zhang G.Q."/>
            <person name="Liu K.W."/>
            <person name="Li Z."/>
            <person name="Lohaus R."/>
            <person name="Hsiao Y.Y."/>
            <person name="Niu S.C."/>
            <person name="Wang J.Y."/>
            <person name="Lin Y.C."/>
            <person name="Xu Q."/>
            <person name="Chen L.J."/>
            <person name="Yoshida K."/>
            <person name="Fujiwara S."/>
            <person name="Wang Z.W."/>
            <person name="Zhang Y.Q."/>
            <person name="Mitsuda N."/>
            <person name="Wang M."/>
            <person name="Liu G.H."/>
            <person name="Pecoraro L."/>
            <person name="Huang H.X."/>
            <person name="Xiao X.J."/>
            <person name="Lin M."/>
            <person name="Wu X.Y."/>
            <person name="Wu W.L."/>
            <person name="Chen Y.Y."/>
            <person name="Chang S.B."/>
            <person name="Sakamoto S."/>
            <person name="Ohme-Takagi M."/>
            <person name="Yagi M."/>
            <person name="Zeng S.J."/>
            <person name="Shen C.Y."/>
            <person name="Yeh C.M."/>
            <person name="Luo Y.B."/>
            <person name="Tsai W.C."/>
            <person name="Van de Peer Y."/>
            <person name="Liu Z.J."/>
        </authorList>
    </citation>
    <scope>NUCLEOTIDE SEQUENCE [LARGE SCALE GENOMIC DNA]</scope>
    <source>
        <tissue evidence="2">The whole plant</tissue>
    </source>
</reference>
<protein>
    <submittedName>
        <fullName evidence="2">Uncharacterized protein</fullName>
    </submittedName>
</protein>
<proteinExistence type="predicted"/>
<organism evidence="2 3">
    <name type="scientific">Dendrobium catenatum</name>
    <dbReference type="NCBI Taxonomy" id="906689"/>
    <lineage>
        <taxon>Eukaryota</taxon>
        <taxon>Viridiplantae</taxon>
        <taxon>Streptophyta</taxon>
        <taxon>Embryophyta</taxon>
        <taxon>Tracheophyta</taxon>
        <taxon>Spermatophyta</taxon>
        <taxon>Magnoliopsida</taxon>
        <taxon>Liliopsida</taxon>
        <taxon>Asparagales</taxon>
        <taxon>Orchidaceae</taxon>
        <taxon>Epidendroideae</taxon>
        <taxon>Malaxideae</taxon>
        <taxon>Dendrobiinae</taxon>
        <taxon>Dendrobium</taxon>
    </lineage>
</organism>
<evidence type="ECO:0000256" key="1">
    <source>
        <dbReference type="SAM" id="MobiDB-lite"/>
    </source>
</evidence>
<reference evidence="2 3" key="1">
    <citation type="journal article" date="2016" name="Sci. Rep.">
        <title>The Dendrobium catenatum Lindl. genome sequence provides insights into polysaccharide synthase, floral development and adaptive evolution.</title>
        <authorList>
            <person name="Zhang G.Q."/>
            <person name="Xu Q."/>
            <person name="Bian C."/>
            <person name="Tsai W.C."/>
            <person name="Yeh C.M."/>
            <person name="Liu K.W."/>
            <person name="Yoshida K."/>
            <person name="Zhang L.S."/>
            <person name="Chang S.B."/>
            <person name="Chen F."/>
            <person name="Shi Y."/>
            <person name="Su Y.Y."/>
            <person name="Zhang Y.Q."/>
            <person name="Chen L.J."/>
            <person name="Yin Y."/>
            <person name="Lin M."/>
            <person name="Huang H."/>
            <person name="Deng H."/>
            <person name="Wang Z.W."/>
            <person name="Zhu S.L."/>
            <person name="Zhao X."/>
            <person name="Deng C."/>
            <person name="Niu S.C."/>
            <person name="Huang J."/>
            <person name="Wang M."/>
            <person name="Liu G.H."/>
            <person name="Yang H.J."/>
            <person name="Xiao X.J."/>
            <person name="Hsiao Y.Y."/>
            <person name="Wu W.L."/>
            <person name="Chen Y.Y."/>
            <person name="Mitsuda N."/>
            <person name="Ohme-Takagi M."/>
            <person name="Luo Y.B."/>
            <person name="Van de Peer Y."/>
            <person name="Liu Z.J."/>
        </authorList>
    </citation>
    <scope>NUCLEOTIDE SEQUENCE [LARGE SCALE GENOMIC DNA]</scope>
    <source>
        <tissue evidence="2">The whole plant</tissue>
    </source>
</reference>
<dbReference type="Proteomes" id="UP000233837">
    <property type="component" value="Unassembled WGS sequence"/>
</dbReference>